<accession>A0A1T0A2B6</accession>
<reference evidence="1 2" key="1">
    <citation type="submission" date="2017-02" db="EMBL/GenBank/DDBJ databases">
        <title>Draft genome sequence of Moraxella caviae CCUG 355 type strain.</title>
        <authorList>
            <person name="Engstrom-Jakobsson H."/>
            <person name="Salva-Serra F."/>
            <person name="Thorell K."/>
            <person name="Gonzales-Siles L."/>
            <person name="Karlsson R."/>
            <person name="Boulund F."/>
            <person name="Engstrand L."/>
            <person name="Moore E."/>
        </authorList>
    </citation>
    <scope>NUCLEOTIDE SEQUENCE [LARGE SCALE GENOMIC DNA]</scope>
    <source>
        <strain evidence="1 2">CCUG 355</strain>
    </source>
</reference>
<dbReference type="Proteomes" id="UP000190435">
    <property type="component" value="Unassembled WGS sequence"/>
</dbReference>
<comment type="caution">
    <text evidence="1">The sequence shown here is derived from an EMBL/GenBank/DDBJ whole genome shotgun (WGS) entry which is preliminary data.</text>
</comment>
<name>A0A1T0A2B6_9GAMM</name>
<dbReference type="AlphaFoldDB" id="A0A1T0A2B6"/>
<protein>
    <submittedName>
        <fullName evidence="1">Uncharacterized protein</fullName>
    </submittedName>
</protein>
<gene>
    <name evidence="1" type="ORF">B0181_05630</name>
</gene>
<evidence type="ECO:0000313" key="1">
    <source>
        <dbReference type="EMBL" id="OOR89893.1"/>
    </source>
</evidence>
<organism evidence="1 2">
    <name type="scientific">Moraxella caviae</name>
    <dbReference type="NCBI Taxonomy" id="34060"/>
    <lineage>
        <taxon>Bacteria</taxon>
        <taxon>Pseudomonadati</taxon>
        <taxon>Pseudomonadota</taxon>
        <taxon>Gammaproteobacteria</taxon>
        <taxon>Moraxellales</taxon>
        <taxon>Moraxellaceae</taxon>
        <taxon>Moraxella</taxon>
    </lineage>
</organism>
<evidence type="ECO:0000313" key="2">
    <source>
        <dbReference type="Proteomes" id="UP000190435"/>
    </source>
</evidence>
<keyword evidence="2" id="KW-1185">Reference proteome</keyword>
<sequence length="84" mass="9719">MKTFLDKLYWQIPYLSRIQIMQPIFKSEKANKNTPIKSVLCFGVFDKCGFSKYGFYAHLTLTSQNTIKPTKLLEKACVKLHDGL</sequence>
<dbReference type="EMBL" id="MUXU01000035">
    <property type="protein sequence ID" value="OOR89893.1"/>
    <property type="molecule type" value="Genomic_DNA"/>
</dbReference>
<proteinExistence type="predicted"/>